<dbReference type="FunCoup" id="A0A330L492">
    <property type="interactions" value="132"/>
</dbReference>
<dbReference type="InterPro" id="IPR023293">
    <property type="entry name" value="dGTP_triP_hydro_central_sf"/>
</dbReference>
<dbReference type="PANTHER" id="PTHR11373:SF32">
    <property type="entry name" value="DEOXYGUANOSINETRIPHOSPHATE TRIPHOSPHOHYDROLASE"/>
    <property type="match status" value="1"/>
</dbReference>
<proteinExistence type="predicted"/>
<evidence type="ECO:0000313" key="4">
    <source>
        <dbReference type="Proteomes" id="UP000248168"/>
    </source>
</evidence>
<gene>
    <name evidence="3" type="ORF">NITLEN_20278</name>
</gene>
<keyword evidence="4" id="KW-1185">Reference proteome</keyword>
<feature type="domain" description="HD" evidence="2">
    <location>
        <begin position="65"/>
        <end position="256"/>
    </location>
</feature>
<dbReference type="CDD" id="cd00077">
    <property type="entry name" value="HDc"/>
    <property type="match status" value="1"/>
</dbReference>
<evidence type="ECO:0000313" key="3">
    <source>
        <dbReference type="EMBL" id="SPP64638.1"/>
    </source>
</evidence>
<dbReference type="InterPro" id="IPR050135">
    <property type="entry name" value="dGTPase-like"/>
</dbReference>
<accession>A0A330L492</accession>
<dbReference type="EMBL" id="OUNR01000012">
    <property type="protein sequence ID" value="SPP64638.1"/>
    <property type="molecule type" value="Genomic_DNA"/>
</dbReference>
<dbReference type="Gene3D" id="1.10.3210.10">
    <property type="entry name" value="Hypothetical protein af1432"/>
    <property type="match status" value="1"/>
</dbReference>
<sequence>MVSKMTWGQLLSPARQGRPTGQDVTIGRSVFQRDFDRIVYSSAFRRLQDKAQVFPLAKSDFVRTRLTHSLEVSCVGRSLGTELGIRLEAQRCLPDGISPGDIGSIVAAACLAHDIGNPPFGHTGESAIAEWFSNTESGQAAINDLTPAEKSDFTKFEGNAQGFRILTRLQSAHNPGLQLTSATLAAFTKYPRGSYLRGGSLNGVSWKKHGFFDADKRCFGDIAEAVGLTKRLDDEAVWVRHPLAYLVEAADDICYRVNDLEDGCRLKHVSVEQGKDLLLAIFDAGDAPTKWREIDTEEDQIGYLRAKAIGYLIDQSVTCFEKHSERILNGQLDTSLVDCIPSAEPLDRIIKISKEKIYKAREVLEIEAAGFQVLGGLLDAFLGATNDVSRKGLKQASVRSQIVFHLLPAQFREAPGTPPDQYLRILKVTDFISGMTDSFAVSLFKQLTGISLPTG</sequence>
<dbReference type="NCBIfam" id="TIGR01353">
    <property type="entry name" value="dGTP_triPase"/>
    <property type="match status" value="1"/>
</dbReference>
<dbReference type="InterPro" id="IPR006674">
    <property type="entry name" value="HD_domain"/>
</dbReference>
<organism evidence="3 4">
    <name type="scientific">Nitrospira lenta</name>
    <dbReference type="NCBI Taxonomy" id="1436998"/>
    <lineage>
        <taxon>Bacteria</taxon>
        <taxon>Pseudomonadati</taxon>
        <taxon>Nitrospirota</taxon>
        <taxon>Nitrospiria</taxon>
        <taxon>Nitrospirales</taxon>
        <taxon>Nitrospiraceae</taxon>
        <taxon>Nitrospira</taxon>
    </lineage>
</organism>
<dbReference type="Gene3D" id="1.10.3550.10">
    <property type="entry name" value="eoxyguanosinetriphosphate triphosphohydrolase domain-like"/>
    <property type="match status" value="1"/>
</dbReference>
<keyword evidence="1 3" id="KW-0378">Hydrolase</keyword>
<evidence type="ECO:0000256" key="1">
    <source>
        <dbReference type="ARBA" id="ARBA00022801"/>
    </source>
</evidence>
<dbReference type="Pfam" id="PF01966">
    <property type="entry name" value="HD"/>
    <property type="match status" value="1"/>
</dbReference>
<dbReference type="NCBIfam" id="NF002205">
    <property type="entry name" value="PRK01096.1"/>
    <property type="match status" value="1"/>
</dbReference>
<dbReference type="Gene3D" id="1.10.3410.10">
    <property type="entry name" value="putative deoxyguanosinetriphosphate triphosphohydrolase like domain"/>
    <property type="match status" value="1"/>
</dbReference>
<protein>
    <submittedName>
        <fullName evidence="3">Deoxyguanosinetriphosphate triphosphohydrolase-like protein</fullName>
    </submittedName>
</protein>
<dbReference type="AlphaFoldDB" id="A0A330L492"/>
<dbReference type="GO" id="GO:0006203">
    <property type="term" value="P:dGTP catabolic process"/>
    <property type="evidence" value="ECO:0007669"/>
    <property type="project" value="TreeGrafter"/>
</dbReference>
<dbReference type="InParanoid" id="A0A330L492"/>
<evidence type="ECO:0000259" key="2">
    <source>
        <dbReference type="PROSITE" id="PS51831"/>
    </source>
</evidence>
<dbReference type="InterPro" id="IPR006261">
    <property type="entry name" value="dGTPase"/>
</dbReference>
<dbReference type="PROSITE" id="PS51831">
    <property type="entry name" value="HD"/>
    <property type="match status" value="1"/>
</dbReference>
<dbReference type="SMART" id="SM00471">
    <property type="entry name" value="HDc"/>
    <property type="match status" value="1"/>
</dbReference>
<dbReference type="GO" id="GO:0008832">
    <property type="term" value="F:dGTPase activity"/>
    <property type="evidence" value="ECO:0007669"/>
    <property type="project" value="TreeGrafter"/>
</dbReference>
<dbReference type="InterPro" id="IPR003607">
    <property type="entry name" value="HD/PDEase_dom"/>
</dbReference>
<dbReference type="Proteomes" id="UP000248168">
    <property type="component" value="Unassembled WGS sequence"/>
</dbReference>
<dbReference type="RefSeq" id="WP_219999409.1">
    <property type="nucleotide sequence ID" value="NZ_OUNR01000012.1"/>
</dbReference>
<dbReference type="SUPFAM" id="SSF109604">
    <property type="entry name" value="HD-domain/PDEase-like"/>
    <property type="match status" value="1"/>
</dbReference>
<dbReference type="PANTHER" id="PTHR11373">
    <property type="entry name" value="DEOXYNUCLEOSIDE TRIPHOSPHATE TRIPHOSPHOHYDROLASE"/>
    <property type="match status" value="1"/>
</dbReference>
<reference evidence="4" key="1">
    <citation type="submission" date="2018-04" db="EMBL/GenBank/DDBJ databases">
        <authorList>
            <person name="Lucker S."/>
            <person name="Sakoula D."/>
        </authorList>
    </citation>
    <scope>NUCLEOTIDE SEQUENCE [LARGE SCALE GENOMIC DNA]</scope>
</reference>
<name>A0A330L492_9BACT</name>
<dbReference type="InterPro" id="IPR027432">
    <property type="entry name" value="dGTP_triphosphohydrolase_C"/>
</dbReference>